<evidence type="ECO:0000313" key="2">
    <source>
        <dbReference type="EMBL" id="SUN37345.1"/>
    </source>
</evidence>
<evidence type="ECO:0000256" key="1">
    <source>
        <dbReference type="SAM" id="Phobius"/>
    </source>
</evidence>
<organism evidence="2 3">
    <name type="scientific">Streptococcus downei MFe28</name>
    <dbReference type="NCBI Taxonomy" id="764290"/>
    <lineage>
        <taxon>Bacteria</taxon>
        <taxon>Bacillati</taxon>
        <taxon>Bacillota</taxon>
        <taxon>Bacilli</taxon>
        <taxon>Lactobacillales</taxon>
        <taxon>Streptococcaceae</taxon>
        <taxon>Streptococcus</taxon>
    </lineage>
</organism>
<dbReference type="RefSeq" id="WP_002996604.1">
    <property type="nucleotide sequence ID" value="NZ_UHFA01000002.1"/>
</dbReference>
<feature type="transmembrane region" description="Helical" evidence="1">
    <location>
        <begin position="118"/>
        <end position="138"/>
    </location>
</feature>
<accession>A0A380JFY4</accession>
<feature type="transmembrane region" description="Helical" evidence="1">
    <location>
        <begin position="59"/>
        <end position="78"/>
    </location>
</feature>
<feature type="transmembrane region" description="Helical" evidence="1">
    <location>
        <begin position="90"/>
        <end position="112"/>
    </location>
</feature>
<protein>
    <submittedName>
        <fullName evidence="2">Uncharacterized protein</fullName>
    </submittedName>
</protein>
<keyword evidence="1" id="KW-1133">Transmembrane helix</keyword>
<dbReference type="EMBL" id="UHFA01000002">
    <property type="protein sequence ID" value="SUN37345.1"/>
    <property type="molecule type" value="Genomic_DNA"/>
</dbReference>
<sequence>MLKFLKTRDIYTVANRGLLLMEGLTLVLTLFGILSHLFWGKSLDLVSPLGPFKPGSSLVMIGLVLNLLVAVLVAIGLIKNMRAPIKRNLANYLPYNLAMVWAVLSLIVDLVLGLNYQASLYLGQILVFLLASLAAQEYNSREKRMRRHNYIRGLILR</sequence>
<keyword evidence="1" id="KW-0472">Membrane</keyword>
<dbReference type="AlphaFoldDB" id="A0A380JFY4"/>
<evidence type="ECO:0000313" key="3">
    <source>
        <dbReference type="Proteomes" id="UP000254082"/>
    </source>
</evidence>
<dbReference type="OrthoDB" id="9998202at2"/>
<feature type="transmembrane region" description="Helical" evidence="1">
    <location>
        <begin position="20"/>
        <end position="39"/>
    </location>
</feature>
<keyword evidence="1" id="KW-0812">Transmembrane</keyword>
<dbReference type="Proteomes" id="UP000254082">
    <property type="component" value="Unassembled WGS sequence"/>
</dbReference>
<gene>
    <name evidence="2" type="ORF">NCTC11391_02073</name>
</gene>
<reference evidence="2 3" key="1">
    <citation type="submission" date="2018-06" db="EMBL/GenBank/DDBJ databases">
        <authorList>
            <consortium name="Pathogen Informatics"/>
            <person name="Doyle S."/>
        </authorList>
    </citation>
    <scope>NUCLEOTIDE SEQUENCE [LARGE SCALE GENOMIC DNA]</scope>
    <source>
        <strain evidence="3">NCTC 11391</strain>
    </source>
</reference>
<keyword evidence="3" id="KW-1185">Reference proteome</keyword>
<name>A0A380JFY4_STRDO</name>
<proteinExistence type="predicted"/>